<keyword evidence="6 7" id="KW-0472">Membrane</keyword>
<dbReference type="Gene3D" id="1.20.1250.20">
    <property type="entry name" value="MFS general substrate transporter like domains"/>
    <property type="match status" value="1"/>
</dbReference>
<comment type="caution">
    <text evidence="9">The sequence shown here is derived from an EMBL/GenBank/DDBJ whole genome shotgun (WGS) entry which is preliminary data.</text>
</comment>
<evidence type="ECO:0000256" key="2">
    <source>
        <dbReference type="ARBA" id="ARBA00022448"/>
    </source>
</evidence>
<evidence type="ECO:0000313" key="10">
    <source>
        <dbReference type="Proteomes" id="UP001231941"/>
    </source>
</evidence>
<dbReference type="PANTHER" id="PTHR23513">
    <property type="entry name" value="INTEGRAL MEMBRANE EFFLUX PROTEIN-RELATED"/>
    <property type="match status" value="1"/>
</dbReference>
<feature type="transmembrane region" description="Helical" evidence="7">
    <location>
        <begin position="285"/>
        <end position="304"/>
    </location>
</feature>
<protein>
    <submittedName>
        <fullName evidence="9">MFS transporter</fullName>
    </submittedName>
</protein>
<keyword evidence="3" id="KW-1003">Cell membrane</keyword>
<reference evidence="9 10" key="1">
    <citation type="submission" date="2023-08" db="EMBL/GenBank/DDBJ databases">
        <authorList>
            <person name="Park J.-S."/>
        </authorList>
    </citation>
    <scope>NUCLEOTIDE SEQUENCE [LARGE SCALE GENOMIC DNA]</scope>
    <source>
        <strain evidence="9 10">2205SS18-9</strain>
    </source>
</reference>
<proteinExistence type="predicted"/>
<feature type="transmembrane region" description="Helical" evidence="7">
    <location>
        <begin position="75"/>
        <end position="97"/>
    </location>
</feature>
<evidence type="ECO:0000256" key="3">
    <source>
        <dbReference type="ARBA" id="ARBA00022475"/>
    </source>
</evidence>
<comment type="subcellular location">
    <subcellularLocation>
        <location evidence="1">Cell membrane</location>
        <topology evidence="1">Multi-pass membrane protein</topology>
    </subcellularLocation>
</comment>
<dbReference type="Proteomes" id="UP001231941">
    <property type="component" value="Unassembled WGS sequence"/>
</dbReference>
<dbReference type="EMBL" id="JAVAMP010000004">
    <property type="protein sequence ID" value="MDP5274766.1"/>
    <property type="molecule type" value="Genomic_DNA"/>
</dbReference>
<feature type="domain" description="Major facilitator superfamily (MFS) profile" evidence="8">
    <location>
        <begin position="220"/>
        <end position="416"/>
    </location>
</feature>
<feature type="transmembrane region" description="Helical" evidence="7">
    <location>
        <begin position="145"/>
        <end position="163"/>
    </location>
</feature>
<dbReference type="RefSeq" id="WP_305992070.1">
    <property type="nucleotide sequence ID" value="NZ_JAVAMP010000004.1"/>
</dbReference>
<feature type="transmembrane region" description="Helical" evidence="7">
    <location>
        <begin position="103"/>
        <end position="124"/>
    </location>
</feature>
<dbReference type="SUPFAM" id="SSF103473">
    <property type="entry name" value="MFS general substrate transporter"/>
    <property type="match status" value="1"/>
</dbReference>
<feature type="transmembrane region" description="Helical" evidence="7">
    <location>
        <begin position="42"/>
        <end position="63"/>
    </location>
</feature>
<dbReference type="InterPro" id="IPR036259">
    <property type="entry name" value="MFS_trans_sf"/>
</dbReference>
<evidence type="ECO:0000256" key="1">
    <source>
        <dbReference type="ARBA" id="ARBA00004651"/>
    </source>
</evidence>
<keyword evidence="10" id="KW-1185">Reference proteome</keyword>
<evidence type="ECO:0000256" key="6">
    <source>
        <dbReference type="ARBA" id="ARBA00023136"/>
    </source>
</evidence>
<dbReference type="InterPro" id="IPR011701">
    <property type="entry name" value="MFS"/>
</dbReference>
<feature type="transmembrane region" description="Helical" evidence="7">
    <location>
        <begin position="254"/>
        <end position="278"/>
    </location>
</feature>
<feature type="transmembrane region" description="Helical" evidence="7">
    <location>
        <begin position="348"/>
        <end position="368"/>
    </location>
</feature>
<feature type="transmembrane region" description="Helical" evidence="7">
    <location>
        <begin position="374"/>
        <end position="393"/>
    </location>
</feature>
<evidence type="ECO:0000256" key="7">
    <source>
        <dbReference type="SAM" id="Phobius"/>
    </source>
</evidence>
<dbReference type="PANTHER" id="PTHR23513:SF11">
    <property type="entry name" value="STAPHYLOFERRIN A TRANSPORTER"/>
    <property type="match status" value="1"/>
</dbReference>
<keyword evidence="2" id="KW-0813">Transport</keyword>
<feature type="transmembrane region" description="Helical" evidence="7">
    <location>
        <begin position="12"/>
        <end position="36"/>
    </location>
</feature>
<dbReference type="CDD" id="cd06173">
    <property type="entry name" value="MFS_MefA_like"/>
    <property type="match status" value="1"/>
</dbReference>
<gene>
    <name evidence="9" type="ORF">Q5Y73_11655</name>
</gene>
<evidence type="ECO:0000259" key="8">
    <source>
        <dbReference type="PROSITE" id="PS50850"/>
    </source>
</evidence>
<dbReference type="Pfam" id="PF07690">
    <property type="entry name" value="MFS_1"/>
    <property type="match status" value="1"/>
</dbReference>
<sequence length="416" mass="46503">MTSIFQDRRFIKILTANVFSSIGSGITMFAIPWVFVSKEGGANAFGYVTLITTIALFLAAPLIGNLIDYHSRKKLLLWGQLIGFTMVGFFASIGFLGMEYQTWHLVLLFLTGSFYFSLFYPTMFAMNQEIFDRSLYKSLNGMMEIQGQLSTFIVAGGIASILLETVDLHWILLIDAVTYTIAFLILSTIPYIHSKQTSSKRKSFWGKMHEGYVYLKDQPLLFFFLLSAFIPFITVMVTNYVFPIYIEATLQASGSIYGLQGMLFGFGSLLAGIFIPVFIKKFGNVQIILIGILTFTISMIFISIFPFTLLFLILSILRGFGNASTRVARNTLMMETIPNEKMGRVNSLFETIGLMLRITLIGSFTVVIPTVGTILPVSILSLILVMAVIVAWVSRRYFSNASKAKVKANISDISLQ</sequence>
<dbReference type="InterPro" id="IPR020846">
    <property type="entry name" value="MFS_dom"/>
</dbReference>
<keyword evidence="4 7" id="KW-0812">Transmembrane</keyword>
<keyword evidence="5 7" id="KW-1133">Transmembrane helix</keyword>
<accession>A0ABT9IZG8</accession>
<feature type="transmembrane region" description="Helical" evidence="7">
    <location>
        <begin position="220"/>
        <end position="242"/>
    </location>
</feature>
<organism evidence="9 10">
    <name type="scientific">Chengkuizengella axinellae</name>
    <dbReference type="NCBI Taxonomy" id="3064388"/>
    <lineage>
        <taxon>Bacteria</taxon>
        <taxon>Bacillati</taxon>
        <taxon>Bacillota</taxon>
        <taxon>Bacilli</taxon>
        <taxon>Bacillales</taxon>
        <taxon>Paenibacillaceae</taxon>
        <taxon>Chengkuizengella</taxon>
    </lineage>
</organism>
<dbReference type="PROSITE" id="PS50850">
    <property type="entry name" value="MFS"/>
    <property type="match status" value="1"/>
</dbReference>
<feature type="transmembrane region" description="Helical" evidence="7">
    <location>
        <begin position="169"/>
        <end position="192"/>
    </location>
</feature>
<evidence type="ECO:0000256" key="4">
    <source>
        <dbReference type="ARBA" id="ARBA00022692"/>
    </source>
</evidence>
<name>A0ABT9IZG8_9BACL</name>
<evidence type="ECO:0000313" key="9">
    <source>
        <dbReference type="EMBL" id="MDP5274766.1"/>
    </source>
</evidence>
<evidence type="ECO:0000256" key="5">
    <source>
        <dbReference type="ARBA" id="ARBA00022989"/>
    </source>
</evidence>